<keyword evidence="6 8" id="KW-0807">Transducer</keyword>
<evidence type="ECO:0000313" key="13">
    <source>
        <dbReference type="Proteomes" id="UP001629953"/>
    </source>
</evidence>
<accession>A0ABW9G2V3</accession>
<dbReference type="InterPro" id="IPR004010">
    <property type="entry name" value="Double_Cache_2"/>
</dbReference>
<evidence type="ECO:0000256" key="2">
    <source>
        <dbReference type="ARBA" id="ARBA00022475"/>
    </source>
</evidence>
<gene>
    <name evidence="12" type="ORF">ABUE30_01845</name>
</gene>
<dbReference type="InterPro" id="IPR033480">
    <property type="entry name" value="sCache_2"/>
</dbReference>
<keyword evidence="4 9" id="KW-1133">Transmembrane helix</keyword>
<evidence type="ECO:0000256" key="4">
    <source>
        <dbReference type="ARBA" id="ARBA00022989"/>
    </source>
</evidence>
<evidence type="ECO:0000256" key="5">
    <source>
        <dbReference type="ARBA" id="ARBA00023136"/>
    </source>
</evidence>
<dbReference type="Pfam" id="PF00672">
    <property type="entry name" value="HAMP"/>
    <property type="match status" value="1"/>
</dbReference>
<dbReference type="SMART" id="SM00283">
    <property type="entry name" value="MA"/>
    <property type="match status" value="1"/>
</dbReference>
<protein>
    <submittedName>
        <fullName evidence="12">Methyl-accepting chemotaxis protein</fullName>
    </submittedName>
</protein>
<evidence type="ECO:0000256" key="8">
    <source>
        <dbReference type="PROSITE-ProRule" id="PRU00284"/>
    </source>
</evidence>
<comment type="subcellular location">
    <subcellularLocation>
        <location evidence="1">Cell membrane</location>
        <topology evidence="1">Multi-pass membrane protein</topology>
    </subcellularLocation>
</comment>
<dbReference type="InterPro" id="IPR004089">
    <property type="entry name" value="MCPsignal_dom"/>
</dbReference>
<dbReference type="Proteomes" id="UP001629953">
    <property type="component" value="Unassembled WGS sequence"/>
</dbReference>
<evidence type="ECO:0000256" key="9">
    <source>
        <dbReference type="SAM" id="Phobius"/>
    </source>
</evidence>
<evidence type="ECO:0000256" key="7">
    <source>
        <dbReference type="ARBA" id="ARBA00029447"/>
    </source>
</evidence>
<dbReference type="RefSeq" id="WP_408621971.1">
    <property type="nucleotide sequence ID" value="NZ_JBEQCT010000001.1"/>
</dbReference>
<evidence type="ECO:0000256" key="1">
    <source>
        <dbReference type="ARBA" id="ARBA00004651"/>
    </source>
</evidence>
<keyword evidence="2" id="KW-1003">Cell membrane</keyword>
<dbReference type="SUPFAM" id="SSF58104">
    <property type="entry name" value="Methyl-accepting chemotaxis protein (MCP) signaling domain"/>
    <property type="match status" value="1"/>
</dbReference>
<sequence>MFSSLKMRIYLLAFGPFLLISIISAFTQFRTLNTVNDGISKLVKNATIETEKNRLVTIIDSAFSIIQPDINKPGVEGLDDALALLKSYNFDTGRGYLYAYDINGLRLMDGSGSRTNINMINSKDTHGNFFIKNIINSAVNQNGFSQYYFPKPGETKSSSKYSYARYIPQWNLVIGTGFYMDSVEKVVSDIKTSMSTIKRDNLSVAFIILAVVFALITAMVLLSSKAVLGPLFTLSHAVKQLASGHGDLTQKLPASSIDILNRISSDFNTFLATMSVDISHLKRSSNALITISVNSNDQRDKLAEVSDRQISETNLVASAIEEMKANSNEIAENAESTRLSAESTEAEIQQMLQQVNLSSHQLKGLSLALNTVEQSIEVLGENVAEIDLVLGVIQGISEQTNLLALNAAIEAARAGEQGRGFAVVADEVRNLALRSHQSTVKIKEILEKLQQSTVRATEEMHESLNQRECVVGAMAKINEIINSSTQSIKNLTQMNVQVSTAAYMQSQVANDIAKNVVGIAELAKNIGKDSAQTAEQIALLENQSQIIKGISDKFKV</sequence>
<dbReference type="SMART" id="SM01049">
    <property type="entry name" value="Cache_2"/>
    <property type="match status" value="1"/>
</dbReference>
<comment type="caution">
    <text evidence="12">The sequence shown here is derived from an EMBL/GenBank/DDBJ whole genome shotgun (WGS) entry which is preliminary data.</text>
</comment>
<dbReference type="PANTHER" id="PTHR32089:SF112">
    <property type="entry name" value="LYSOZYME-LIKE PROTEIN-RELATED"/>
    <property type="match status" value="1"/>
</dbReference>
<evidence type="ECO:0000259" key="11">
    <source>
        <dbReference type="PROSITE" id="PS50885"/>
    </source>
</evidence>
<dbReference type="PRINTS" id="PR00260">
    <property type="entry name" value="CHEMTRNSDUCR"/>
</dbReference>
<feature type="domain" description="HAMP" evidence="11">
    <location>
        <begin position="225"/>
        <end position="279"/>
    </location>
</feature>
<feature type="transmembrane region" description="Helical" evidence="9">
    <location>
        <begin position="202"/>
        <end position="222"/>
    </location>
</feature>
<dbReference type="PANTHER" id="PTHR32089">
    <property type="entry name" value="METHYL-ACCEPTING CHEMOTAXIS PROTEIN MCPB"/>
    <property type="match status" value="1"/>
</dbReference>
<evidence type="ECO:0000313" key="12">
    <source>
        <dbReference type="EMBL" id="MFM2483817.1"/>
    </source>
</evidence>
<dbReference type="InterPro" id="IPR003660">
    <property type="entry name" value="HAMP_dom"/>
</dbReference>
<name>A0ABW9G2V3_9GAMM</name>
<dbReference type="Pfam" id="PF08269">
    <property type="entry name" value="dCache_2"/>
    <property type="match status" value="1"/>
</dbReference>
<reference evidence="12 13" key="1">
    <citation type="journal article" date="2013" name="Int. J. Syst. Evol. Microbiol.">
        <title>Celerinatantimonas yamalensis sp. nov., a cold-adapted diazotrophic bacterium from a cold permafrost brine.</title>
        <authorList>
            <person name="Shcherbakova V."/>
            <person name="Chuvilskaya N."/>
            <person name="Rivkina E."/>
            <person name="Demidov N."/>
            <person name="Uchaeva V."/>
            <person name="Suetin S."/>
            <person name="Suzina N."/>
            <person name="Gilichinsky D."/>
        </authorList>
    </citation>
    <scope>NUCLEOTIDE SEQUENCE [LARGE SCALE GENOMIC DNA]</scope>
    <source>
        <strain evidence="12 13">C7</strain>
    </source>
</reference>
<dbReference type="EMBL" id="JBEQCT010000001">
    <property type="protein sequence ID" value="MFM2483817.1"/>
    <property type="molecule type" value="Genomic_DNA"/>
</dbReference>
<feature type="domain" description="Methyl-accepting transducer" evidence="10">
    <location>
        <begin position="284"/>
        <end position="520"/>
    </location>
</feature>
<dbReference type="PROSITE" id="PS50111">
    <property type="entry name" value="CHEMOTAXIS_TRANSDUC_2"/>
    <property type="match status" value="1"/>
</dbReference>
<proteinExistence type="inferred from homology"/>
<comment type="similarity">
    <text evidence="7">Belongs to the methyl-accepting chemotaxis (MCP) protein family.</text>
</comment>
<keyword evidence="13" id="KW-1185">Reference proteome</keyword>
<dbReference type="Pfam" id="PF00015">
    <property type="entry name" value="MCPsignal"/>
    <property type="match status" value="1"/>
</dbReference>
<organism evidence="12 13">
    <name type="scientific">Celerinatantimonas yamalensis</name>
    <dbReference type="NCBI Taxonomy" id="559956"/>
    <lineage>
        <taxon>Bacteria</taxon>
        <taxon>Pseudomonadati</taxon>
        <taxon>Pseudomonadota</taxon>
        <taxon>Gammaproteobacteria</taxon>
        <taxon>Celerinatantimonadaceae</taxon>
        <taxon>Celerinatantimonas</taxon>
    </lineage>
</organism>
<dbReference type="Gene3D" id="1.10.287.950">
    <property type="entry name" value="Methyl-accepting chemotaxis protein"/>
    <property type="match status" value="1"/>
</dbReference>
<evidence type="ECO:0000256" key="6">
    <source>
        <dbReference type="ARBA" id="ARBA00023224"/>
    </source>
</evidence>
<dbReference type="PROSITE" id="PS50885">
    <property type="entry name" value="HAMP"/>
    <property type="match status" value="1"/>
</dbReference>
<keyword evidence="3 9" id="KW-0812">Transmembrane</keyword>
<dbReference type="Gene3D" id="3.30.450.20">
    <property type="entry name" value="PAS domain"/>
    <property type="match status" value="1"/>
</dbReference>
<evidence type="ECO:0000256" key="3">
    <source>
        <dbReference type="ARBA" id="ARBA00022692"/>
    </source>
</evidence>
<evidence type="ECO:0000259" key="10">
    <source>
        <dbReference type="PROSITE" id="PS50111"/>
    </source>
</evidence>
<keyword evidence="5 9" id="KW-0472">Membrane</keyword>
<dbReference type="CDD" id="cd11386">
    <property type="entry name" value="MCP_signal"/>
    <property type="match status" value="1"/>
</dbReference>
<dbReference type="InterPro" id="IPR004090">
    <property type="entry name" value="Chemotax_Me-accpt_rcpt"/>
</dbReference>